<dbReference type="AlphaFoldDB" id="A0A9W8JAK0"/>
<evidence type="ECO:0000313" key="4">
    <source>
        <dbReference type="Proteomes" id="UP001140091"/>
    </source>
</evidence>
<feature type="chain" id="PRO_5040832618" evidence="2">
    <location>
        <begin position="22"/>
        <end position="287"/>
    </location>
</feature>
<keyword evidence="4" id="KW-1185">Reference proteome</keyword>
<feature type="non-terminal residue" evidence="3">
    <location>
        <position position="287"/>
    </location>
</feature>
<evidence type="ECO:0000313" key="3">
    <source>
        <dbReference type="EMBL" id="KAJ2932321.1"/>
    </source>
</evidence>
<evidence type="ECO:0000256" key="2">
    <source>
        <dbReference type="SAM" id="SignalP"/>
    </source>
</evidence>
<dbReference type="OrthoDB" id="10352321at2759"/>
<sequence>MALFNSALMLTLHIWRARLAGSPLPEEAQELKSVHACIGVLETYEDRWHGAGRFRDILTAMASLGGLETEPVPRPAKRSHSSLEVDDDQPFNPGLGSSLGGNGNTFAAQGRNRVDVNKGGINLGAMTQAINPQQQSSEIPGVDTSFDLPFYSDELSRPFVTEGNPSLDIPLEKHLDELEAMWDQIQAMNNNTVAATDDLERSIPNASNLFHPNPSPTHTSPEADTEFGDIQSNAPGLSPGNQPYFEHLQGAELWTTVPLGYGLNDWRQYISSVGTFNDQQNPIFPPT</sequence>
<organism evidence="3 4">
    <name type="scientific">Candolleomyces eurysporus</name>
    <dbReference type="NCBI Taxonomy" id="2828524"/>
    <lineage>
        <taxon>Eukaryota</taxon>
        <taxon>Fungi</taxon>
        <taxon>Dikarya</taxon>
        <taxon>Basidiomycota</taxon>
        <taxon>Agaricomycotina</taxon>
        <taxon>Agaricomycetes</taxon>
        <taxon>Agaricomycetidae</taxon>
        <taxon>Agaricales</taxon>
        <taxon>Agaricineae</taxon>
        <taxon>Psathyrellaceae</taxon>
        <taxon>Candolleomyces</taxon>
    </lineage>
</organism>
<feature type="signal peptide" evidence="2">
    <location>
        <begin position="1"/>
        <end position="21"/>
    </location>
</feature>
<name>A0A9W8JAK0_9AGAR</name>
<evidence type="ECO:0000256" key="1">
    <source>
        <dbReference type="SAM" id="MobiDB-lite"/>
    </source>
</evidence>
<dbReference type="Proteomes" id="UP001140091">
    <property type="component" value="Unassembled WGS sequence"/>
</dbReference>
<gene>
    <name evidence="3" type="ORF">H1R20_g4802</name>
</gene>
<proteinExistence type="predicted"/>
<feature type="region of interest" description="Disordered" evidence="1">
    <location>
        <begin position="68"/>
        <end position="108"/>
    </location>
</feature>
<protein>
    <submittedName>
        <fullName evidence="3">Uncharacterized protein</fullName>
    </submittedName>
</protein>
<dbReference type="EMBL" id="JANBPK010000775">
    <property type="protein sequence ID" value="KAJ2932321.1"/>
    <property type="molecule type" value="Genomic_DNA"/>
</dbReference>
<accession>A0A9W8JAK0</accession>
<comment type="caution">
    <text evidence="3">The sequence shown here is derived from an EMBL/GenBank/DDBJ whole genome shotgun (WGS) entry which is preliminary data.</text>
</comment>
<keyword evidence="2" id="KW-0732">Signal</keyword>
<reference evidence="3" key="1">
    <citation type="submission" date="2022-06" db="EMBL/GenBank/DDBJ databases">
        <title>Genome Sequence of Candolleomyces eurysporus.</title>
        <authorList>
            <person name="Buettner E."/>
        </authorList>
    </citation>
    <scope>NUCLEOTIDE SEQUENCE</scope>
    <source>
        <strain evidence="3">VTCC 930004</strain>
    </source>
</reference>